<accession>B8B1U2</accession>
<dbReference type="AlphaFoldDB" id="B8B1U2"/>
<dbReference type="HOGENOM" id="CLU_063980_1_0_1"/>
<evidence type="ECO:0000313" key="2">
    <source>
        <dbReference type="EMBL" id="EEC81222.1"/>
    </source>
</evidence>
<keyword evidence="3" id="KW-1185">Reference proteome</keyword>
<feature type="compositionally biased region" description="Basic residues" evidence="1">
    <location>
        <begin position="218"/>
        <end position="232"/>
    </location>
</feature>
<reference evidence="2 3" key="1">
    <citation type="journal article" date="2005" name="PLoS Biol.">
        <title>The genomes of Oryza sativa: a history of duplications.</title>
        <authorList>
            <person name="Yu J."/>
            <person name="Wang J."/>
            <person name="Lin W."/>
            <person name="Li S."/>
            <person name="Li H."/>
            <person name="Zhou J."/>
            <person name="Ni P."/>
            <person name="Dong W."/>
            <person name="Hu S."/>
            <person name="Zeng C."/>
            <person name="Zhang J."/>
            <person name="Zhang Y."/>
            <person name="Li R."/>
            <person name="Xu Z."/>
            <person name="Li S."/>
            <person name="Li X."/>
            <person name="Zheng H."/>
            <person name="Cong L."/>
            <person name="Lin L."/>
            <person name="Yin J."/>
            <person name="Geng J."/>
            <person name="Li G."/>
            <person name="Shi J."/>
            <person name="Liu J."/>
            <person name="Lv H."/>
            <person name="Li J."/>
            <person name="Wang J."/>
            <person name="Deng Y."/>
            <person name="Ran L."/>
            <person name="Shi X."/>
            <person name="Wang X."/>
            <person name="Wu Q."/>
            <person name="Li C."/>
            <person name="Ren X."/>
            <person name="Wang J."/>
            <person name="Wang X."/>
            <person name="Li D."/>
            <person name="Liu D."/>
            <person name="Zhang X."/>
            <person name="Ji Z."/>
            <person name="Zhao W."/>
            <person name="Sun Y."/>
            <person name="Zhang Z."/>
            <person name="Bao J."/>
            <person name="Han Y."/>
            <person name="Dong L."/>
            <person name="Ji J."/>
            <person name="Chen P."/>
            <person name="Wu S."/>
            <person name="Liu J."/>
            <person name="Xiao Y."/>
            <person name="Bu D."/>
            <person name="Tan J."/>
            <person name="Yang L."/>
            <person name="Ye C."/>
            <person name="Zhang J."/>
            <person name="Xu J."/>
            <person name="Zhou Y."/>
            <person name="Yu Y."/>
            <person name="Zhang B."/>
            <person name="Zhuang S."/>
            <person name="Wei H."/>
            <person name="Liu B."/>
            <person name="Lei M."/>
            <person name="Yu H."/>
            <person name="Li Y."/>
            <person name="Xu H."/>
            <person name="Wei S."/>
            <person name="He X."/>
            <person name="Fang L."/>
            <person name="Zhang Z."/>
            <person name="Zhang Y."/>
            <person name="Huang X."/>
            <person name="Su Z."/>
            <person name="Tong W."/>
            <person name="Li J."/>
            <person name="Tong Z."/>
            <person name="Li S."/>
            <person name="Ye J."/>
            <person name="Wang L."/>
            <person name="Fang L."/>
            <person name="Lei T."/>
            <person name="Chen C."/>
            <person name="Chen H."/>
            <person name="Xu Z."/>
            <person name="Li H."/>
            <person name="Huang H."/>
            <person name="Zhang F."/>
            <person name="Xu H."/>
            <person name="Li N."/>
            <person name="Zhao C."/>
            <person name="Li S."/>
            <person name="Dong L."/>
            <person name="Huang Y."/>
            <person name="Li L."/>
            <person name="Xi Y."/>
            <person name="Qi Q."/>
            <person name="Li W."/>
            <person name="Zhang B."/>
            <person name="Hu W."/>
            <person name="Zhang Y."/>
            <person name="Tian X."/>
            <person name="Jiao Y."/>
            <person name="Liang X."/>
            <person name="Jin J."/>
            <person name="Gao L."/>
            <person name="Zheng W."/>
            <person name="Hao B."/>
            <person name="Liu S."/>
            <person name="Wang W."/>
            <person name="Yuan L."/>
            <person name="Cao M."/>
            <person name="McDermott J."/>
            <person name="Samudrala R."/>
            <person name="Wang J."/>
            <person name="Wong G.K."/>
            <person name="Yang H."/>
        </authorList>
    </citation>
    <scope>NUCLEOTIDE SEQUENCE [LARGE SCALE GENOMIC DNA]</scope>
    <source>
        <strain evidence="3">cv. 93-11</strain>
    </source>
</reference>
<organism evidence="2 3">
    <name type="scientific">Oryza sativa subsp. indica</name>
    <name type="common">Rice</name>
    <dbReference type="NCBI Taxonomy" id="39946"/>
    <lineage>
        <taxon>Eukaryota</taxon>
        <taxon>Viridiplantae</taxon>
        <taxon>Streptophyta</taxon>
        <taxon>Embryophyta</taxon>
        <taxon>Tracheophyta</taxon>
        <taxon>Spermatophyta</taxon>
        <taxon>Magnoliopsida</taxon>
        <taxon>Liliopsida</taxon>
        <taxon>Poales</taxon>
        <taxon>Poaceae</taxon>
        <taxon>BOP clade</taxon>
        <taxon>Oryzoideae</taxon>
        <taxon>Oryzeae</taxon>
        <taxon>Oryzinae</taxon>
        <taxon>Oryza</taxon>
        <taxon>Oryza sativa</taxon>
    </lineage>
</organism>
<gene>
    <name evidence="2" type="ORF">OsI_24265</name>
</gene>
<feature type="region of interest" description="Disordered" evidence="1">
    <location>
        <begin position="218"/>
        <end position="269"/>
    </location>
</feature>
<dbReference type="PANTHER" id="PTHR33325:SF10">
    <property type="entry name" value="CCHC-TYPE DOMAIN-CONTAINING PROTEIN"/>
    <property type="match status" value="1"/>
</dbReference>
<sequence length="369" mass="41684">MQAATVPRLAEPPALPRRTWAAASPCRTMSGITNKEFAELAQYGQYYLMWASNVQIVLGVKKLRQTIGIGTPQDHAPTPDENDQALHFLRHHLCATLKNEYMGLRSPLTLWTALKKRFEKLKYTIFPQAEQNWARLRFADFKSVVTDAEKIEKMLSTFHPSAVQSARNYRQASCKEYDEMIDIMQVSESLDDVLRKNFVSQTPCKSVGLEVNASSYKVRKPVQRKRGKHGGKKVAEKSEGKAPAAQGVQGGKGKKEAKPPRNDKPYGQQDQTCYKCGIRGQWSCICEDLQHVIDAYQASRKAKASAEAHMVEAVIAVTPSTTTPHDLTPLQLQQAKQMKRPSHRSKSLQSSILWLIPFEYLMLLFYFLN</sequence>
<evidence type="ECO:0000313" key="3">
    <source>
        <dbReference type="Proteomes" id="UP000007015"/>
    </source>
</evidence>
<proteinExistence type="predicted"/>
<dbReference type="Proteomes" id="UP000007015">
    <property type="component" value="Chromosome 6"/>
</dbReference>
<name>B8B1U2_ORYSI</name>
<feature type="compositionally biased region" description="Basic and acidic residues" evidence="1">
    <location>
        <begin position="253"/>
        <end position="264"/>
    </location>
</feature>
<dbReference type="Gramene" id="BGIOSGA020635-TA">
    <property type="protein sequence ID" value="BGIOSGA020635-PA"/>
    <property type="gene ID" value="BGIOSGA020635"/>
</dbReference>
<dbReference type="PANTHER" id="PTHR33325">
    <property type="entry name" value="ZINC FINGER, CCHC-TYPE-RELATED"/>
    <property type="match status" value="1"/>
</dbReference>
<protein>
    <submittedName>
        <fullName evidence="2">Uncharacterized protein</fullName>
    </submittedName>
</protein>
<dbReference type="OMA" id="CKEYDEM"/>
<dbReference type="EMBL" id="CM000131">
    <property type="protein sequence ID" value="EEC81222.1"/>
    <property type="molecule type" value="Genomic_DNA"/>
</dbReference>
<evidence type="ECO:0000256" key="1">
    <source>
        <dbReference type="SAM" id="MobiDB-lite"/>
    </source>
</evidence>